<reference evidence="3" key="2">
    <citation type="submission" date="2020-05" db="UniProtKB">
        <authorList>
            <consortium name="EnsemblMetazoa"/>
        </authorList>
    </citation>
    <scope>IDENTIFICATION</scope>
</reference>
<sequence length="123" mass="14194">MFTETIWFALRCIFLFWMLFAPKKTVSSSLKVTRVVGAECRVRVAGEGRTDAAAAVCDRSSSIKFYLKPSYRHPPPFRMQQQQQQMQLRSHLTAFFYHEKDGGVRADERHRRWSGHVGDASPT</sequence>
<evidence type="ECO:0000313" key="2">
    <source>
        <dbReference type="EMBL" id="KFB49040.1"/>
    </source>
</evidence>
<protein>
    <submittedName>
        <fullName evidence="2 3">N-acetyl-gamma-glutamyl-phosphate reductase</fullName>
    </submittedName>
</protein>
<gene>
    <name evidence="2" type="ORF">ZHAS_00017051</name>
</gene>
<feature type="chain" id="PRO_5010759994" evidence="1">
    <location>
        <begin position="28"/>
        <end position="123"/>
    </location>
</feature>
<reference evidence="2 4" key="1">
    <citation type="journal article" date="2014" name="BMC Genomics">
        <title>Genome sequence of Anopheles sinensis provides insight into genetics basis of mosquito competence for malaria parasites.</title>
        <authorList>
            <person name="Zhou D."/>
            <person name="Zhang D."/>
            <person name="Ding G."/>
            <person name="Shi L."/>
            <person name="Hou Q."/>
            <person name="Ye Y."/>
            <person name="Xu Y."/>
            <person name="Zhou H."/>
            <person name="Xiong C."/>
            <person name="Li S."/>
            <person name="Yu J."/>
            <person name="Hong S."/>
            <person name="Yu X."/>
            <person name="Zou P."/>
            <person name="Chen C."/>
            <person name="Chang X."/>
            <person name="Wang W."/>
            <person name="Lv Y."/>
            <person name="Sun Y."/>
            <person name="Ma L."/>
            <person name="Shen B."/>
            <person name="Zhu C."/>
        </authorList>
    </citation>
    <scope>NUCLEOTIDE SEQUENCE [LARGE SCALE GENOMIC DNA]</scope>
</reference>
<evidence type="ECO:0000256" key="1">
    <source>
        <dbReference type="SAM" id="SignalP"/>
    </source>
</evidence>
<dbReference type="EMBL" id="KE525342">
    <property type="protein sequence ID" value="KFB49040.1"/>
    <property type="molecule type" value="Genomic_DNA"/>
</dbReference>
<dbReference type="VEuPathDB" id="VectorBase:ASIC017051"/>
<name>A0A084WFP6_ANOSI</name>
<dbReference type="EMBL" id="ATLV01023383">
    <property type="status" value="NOT_ANNOTATED_CDS"/>
    <property type="molecule type" value="Genomic_DNA"/>
</dbReference>
<feature type="signal peptide" evidence="1">
    <location>
        <begin position="1"/>
        <end position="27"/>
    </location>
</feature>
<dbReference type="AlphaFoldDB" id="A0A084WFP6"/>
<proteinExistence type="predicted"/>
<keyword evidence="1" id="KW-0732">Signal</keyword>
<evidence type="ECO:0000313" key="3">
    <source>
        <dbReference type="EnsemblMetazoa" id="ASIC017051-PA"/>
    </source>
</evidence>
<dbReference type="Proteomes" id="UP000030765">
    <property type="component" value="Unassembled WGS sequence"/>
</dbReference>
<organism evidence="2">
    <name type="scientific">Anopheles sinensis</name>
    <name type="common">Mosquito</name>
    <dbReference type="NCBI Taxonomy" id="74873"/>
    <lineage>
        <taxon>Eukaryota</taxon>
        <taxon>Metazoa</taxon>
        <taxon>Ecdysozoa</taxon>
        <taxon>Arthropoda</taxon>
        <taxon>Hexapoda</taxon>
        <taxon>Insecta</taxon>
        <taxon>Pterygota</taxon>
        <taxon>Neoptera</taxon>
        <taxon>Endopterygota</taxon>
        <taxon>Diptera</taxon>
        <taxon>Nematocera</taxon>
        <taxon>Culicoidea</taxon>
        <taxon>Culicidae</taxon>
        <taxon>Anophelinae</taxon>
        <taxon>Anopheles</taxon>
    </lineage>
</organism>
<keyword evidence="4" id="KW-1185">Reference proteome</keyword>
<dbReference type="EnsemblMetazoa" id="ASIC017051-RA">
    <property type="protein sequence ID" value="ASIC017051-PA"/>
    <property type="gene ID" value="ASIC017051"/>
</dbReference>
<evidence type="ECO:0000313" key="4">
    <source>
        <dbReference type="Proteomes" id="UP000030765"/>
    </source>
</evidence>
<accession>A0A084WFP6</accession>